<evidence type="ECO:0000313" key="1">
    <source>
        <dbReference type="EMBL" id="MED6128319.1"/>
    </source>
</evidence>
<feature type="non-terminal residue" evidence="1">
    <location>
        <position position="1"/>
    </location>
</feature>
<comment type="caution">
    <text evidence="1">The sequence shown here is derived from an EMBL/GenBank/DDBJ whole genome shotgun (WGS) entry which is preliminary data.</text>
</comment>
<accession>A0ABU6RWL3</accession>
<dbReference type="EMBL" id="JASCZI010032506">
    <property type="protein sequence ID" value="MED6128319.1"/>
    <property type="molecule type" value="Genomic_DNA"/>
</dbReference>
<proteinExistence type="predicted"/>
<sequence>KRGLDVGWVRKGLSCFSHVLPKTWPRRGVRGGMVGMGLAYISATFLCGQNVAQGWPNMMCVCISDRLGWVVRFPNVISGSGGQAEGMGRWVTFGFLA</sequence>
<protein>
    <submittedName>
        <fullName evidence="1">Uncharacterized protein</fullName>
    </submittedName>
</protein>
<organism evidence="1 2">
    <name type="scientific">Stylosanthes scabra</name>
    <dbReference type="NCBI Taxonomy" id="79078"/>
    <lineage>
        <taxon>Eukaryota</taxon>
        <taxon>Viridiplantae</taxon>
        <taxon>Streptophyta</taxon>
        <taxon>Embryophyta</taxon>
        <taxon>Tracheophyta</taxon>
        <taxon>Spermatophyta</taxon>
        <taxon>Magnoliopsida</taxon>
        <taxon>eudicotyledons</taxon>
        <taxon>Gunneridae</taxon>
        <taxon>Pentapetalae</taxon>
        <taxon>rosids</taxon>
        <taxon>fabids</taxon>
        <taxon>Fabales</taxon>
        <taxon>Fabaceae</taxon>
        <taxon>Papilionoideae</taxon>
        <taxon>50 kb inversion clade</taxon>
        <taxon>dalbergioids sensu lato</taxon>
        <taxon>Dalbergieae</taxon>
        <taxon>Pterocarpus clade</taxon>
        <taxon>Stylosanthes</taxon>
    </lineage>
</organism>
<reference evidence="1 2" key="1">
    <citation type="journal article" date="2023" name="Plants (Basel)">
        <title>Bridging the Gap: Combining Genomics and Transcriptomics Approaches to Understand Stylosanthes scabra, an Orphan Legume from the Brazilian Caatinga.</title>
        <authorList>
            <person name="Ferreira-Neto J.R.C."/>
            <person name="da Silva M.D."/>
            <person name="Binneck E."/>
            <person name="de Melo N.F."/>
            <person name="da Silva R.H."/>
            <person name="de Melo A.L.T.M."/>
            <person name="Pandolfi V."/>
            <person name="Bustamante F.O."/>
            <person name="Brasileiro-Vidal A.C."/>
            <person name="Benko-Iseppon A.M."/>
        </authorList>
    </citation>
    <scope>NUCLEOTIDE SEQUENCE [LARGE SCALE GENOMIC DNA]</scope>
    <source>
        <tissue evidence="1">Leaves</tissue>
    </source>
</reference>
<gene>
    <name evidence="1" type="ORF">PIB30_096543</name>
</gene>
<keyword evidence="2" id="KW-1185">Reference proteome</keyword>
<evidence type="ECO:0000313" key="2">
    <source>
        <dbReference type="Proteomes" id="UP001341840"/>
    </source>
</evidence>
<dbReference type="Proteomes" id="UP001341840">
    <property type="component" value="Unassembled WGS sequence"/>
</dbReference>
<name>A0ABU6RWL3_9FABA</name>